<feature type="domain" description="HPr" evidence="1">
    <location>
        <begin position="21"/>
        <end position="83"/>
    </location>
</feature>
<dbReference type="AlphaFoldDB" id="A0A323TJB5"/>
<dbReference type="InterPro" id="IPR000032">
    <property type="entry name" value="HPr-like"/>
</dbReference>
<organism evidence="2 3">
    <name type="scientific">Salipaludibacillus keqinensis</name>
    <dbReference type="NCBI Taxonomy" id="2045207"/>
    <lineage>
        <taxon>Bacteria</taxon>
        <taxon>Bacillati</taxon>
        <taxon>Bacillota</taxon>
        <taxon>Bacilli</taxon>
        <taxon>Bacillales</taxon>
        <taxon>Bacillaceae</taxon>
    </lineage>
</organism>
<dbReference type="SUPFAM" id="SSF55594">
    <property type="entry name" value="HPr-like"/>
    <property type="match status" value="1"/>
</dbReference>
<accession>A0A323TJB5</accession>
<name>A0A323TJB5_9BACI</name>
<sequence length="97" mass="10599">MKITKELRLQELCTITQVLALVHASSEYTSDVYIYKNNTAYNSKCVLGLVNGLIGMKQNETITVVATGEDAEEAVSHLTHLIDRPPTVPGINTPIAE</sequence>
<evidence type="ECO:0000259" key="1">
    <source>
        <dbReference type="Pfam" id="PF00381"/>
    </source>
</evidence>
<dbReference type="OrthoDB" id="9809047at2"/>
<dbReference type="RefSeq" id="WP_110608827.1">
    <property type="nucleotide sequence ID" value="NZ_PDOD01000001.1"/>
</dbReference>
<dbReference type="Gene3D" id="3.30.1340.10">
    <property type="entry name" value="HPr-like"/>
    <property type="match status" value="1"/>
</dbReference>
<reference evidence="2 3" key="1">
    <citation type="submission" date="2017-10" db="EMBL/GenBank/DDBJ databases">
        <title>Bacillus sp. nov., a halophilic bacterium isolated from a Keqin Lake.</title>
        <authorList>
            <person name="Wang H."/>
        </authorList>
    </citation>
    <scope>NUCLEOTIDE SEQUENCE [LARGE SCALE GENOMIC DNA]</scope>
    <source>
        <strain evidence="2 3">KQ-12</strain>
    </source>
</reference>
<comment type="caution">
    <text evidence="2">The sequence shown here is derived from an EMBL/GenBank/DDBJ whole genome shotgun (WGS) entry which is preliminary data.</text>
</comment>
<dbReference type="InterPro" id="IPR035895">
    <property type="entry name" value="HPr-like_sf"/>
</dbReference>
<gene>
    <name evidence="2" type="ORF">CR194_06660</name>
</gene>
<dbReference type="EMBL" id="PDOD01000001">
    <property type="protein sequence ID" value="PYZ95192.1"/>
    <property type="molecule type" value="Genomic_DNA"/>
</dbReference>
<proteinExistence type="predicted"/>
<dbReference type="Proteomes" id="UP000248214">
    <property type="component" value="Unassembled WGS sequence"/>
</dbReference>
<dbReference type="Pfam" id="PF00381">
    <property type="entry name" value="PTS-HPr"/>
    <property type="match status" value="1"/>
</dbReference>
<evidence type="ECO:0000313" key="3">
    <source>
        <dbReference type="Proteomes" id="UP000248214"/>
    </source>
</evidence>
<keyword evidence="3" id="KW-1185">Reference proteome</keyword>
<protein>
    <recommendedName>
        <fullName evidence="1">HPr domain-containing protein</fullName>
    </recommendedName>
</protein>
<evidence type="ECO:0000313" key="2">
    <source>
        <dbReference type="EMBL" id="PYZ95192.1"/>
    </source>
</evidence>